<dbReference type="GO" id="GO:0003911">
    <property type="term" value="F:DNA ligase (NAD+) activity"/>
    <property type="evidence" value="ECO:0007669"/>
    <property type="project" value="UniProtKB-EC"/>
</dbReference>
<proteinExistence type="predicted"/>
<organism evidence="4">
    <name type="scientific">termite gut metagenome</name>
    <dbReference type="NCBI Taxonomy" id="433724"/>
    <lineage>
        <taxon>unclassified sequences</taxon>
        <taxon>metagenomes</taxon>
        <taxon>organismal metagenomes</taxon>
    </lineage>
</organism>
<dbReference type="InterPro" id="IPR001357">
    <property type="entry name" value="BRCT_dom"/>
</dbReference>
<evidence type="ECO:0000256" key="2">
    <source>
        <dbReference type="ARBA" id="ARBA00023204"/>
    </source>
</evidence>
<evidence type="ECO:0000259" key="3">
    <source>
        <dbReference type="PROSITE" id="PS50172"/>
    </source>
</evidence>
<dbReference type="Gene3D" id="3.40.50.10190">
    <property type="entry name" value="BRCT domain"/>
    <property type="match status" value="1"/>
</dbReference>
<feature type="non-terminal residue" evidence="4">
    <location>
        <position position="1"/>
    </location>
</feature>
<dbReference type="GO" id="GO:0006281">
    <property type="term" value="P:DNA repair"/>
    <property type="evidence" value="ECO:0007669"/>
    <property type="project" value="UniProtKB-KW"/>
</dbReference>
<sequence>TVAKKLAKSFTNIEELAQADMERLISIDEIGEKIAGSILHYFSNESNRNLVNQLKEVGLKMERSEKDSSGYTDKLTGKSIVISGVFTQYSRDEYKEIIEKNGGKNSGSISAKTSFILAGDNMGPAKLEKAQKLGIRILGEEEFLELLENKK</sequence>
<dbReference type="SUPFAM" id="SSF52113">
    <property type="entry name" value="BRCT domain"/>
    <property type="match status" value="1"/>
</dbReference>
<protein>
    <submittedName>
        <fullName evidence="4">DNA ligase</fullName>
        <ecNumber evidence="4">6.5.1.2</ecNumber>
    </submittedName>
</protein>
<dbReference type="Pfam" id="PF00533">
    <property type="entry name" value="BRCT"/>
    <property type="match status" value="1"/>
</dbReference>
<dbReference type="Gene3D" id="1.10.150.20">
    <property type="entry name" value="5' to 3' exonuclease, C-terminal subdomain"/>
    <property type="match status" value="1"/>
</dbReference>
<evidence type="ECO:0000313" key="4">
    <source>
        <dbReference type="EMBL" id="KAA6314547.1"/>
    </source>
</evidence>
<name>A0A5J4PY64_9ZZZZ</name>
<accession>A0A5J4PY64</accession>
<dbReference type="InterPro" id="IPR036420">
    <property type="entry name" value="BRCT_dom_sf"/>
</dbReference>
<comment type="caution">
    <text evidence="4">The sequence shown here is derived from an EMBL/GenBank/DDBJ whole genome shotgun (WGS) entry which is preliminary data.</text>
</comment>
<dbReference type="InterPro" id="IPR041663">
    <property type="entry name" value="DisA/LigA_HHH"/>
</dbReference>
<dbReference type="Pfam" id="PF12826">
    <property type="entry name" value="HHH_2"/>
    <property type="match status" value="1"/>
</dbReference>
<evidence type="ECO:0000256" key="1">
    <source>
        <dbReference type="ARBA" id="ARBA00022763"/>
    </source>
</evidence>
<keyword evidence="2" id="KW-0234">DNA repair</keyword>
<dbReference type="AlphaFoldDB" id="A0A5J4PY64"/>
<dbReference type="PROSITE" id="PS50172">
    <property type="entry name" value="BRCT"/>
    <property type="match status" value="1"/>
</dbReference>
<keyword evidence="1" id="KW-0227">DNA damage</keyword>
<dbReference type="SUPFAM" id="SSF47781">
    <property type="entry name" value="RuvA domain 2-like"/>
    <property type="match status" value="1"/>
</dbReference>
<keyword evidence="4" id="KW-0436">Ligase</keyword>
<dbReference type="CDD" id="cd17748">
    <property type="entry name" value="BRCT_DNA_ligase_like"/>
    <property type="match status" value="1"/>
</dbReference>
<gene>
    <name evidence="4" type="ORF">EZS27_034850</name>
</gene>
<dbReference type="InterPro" id="IPR010994">
    <property type="entry name" value="RuvA_2-like"/>
</dbReference>
<dbReference type="EMBL" id="SNRY01005601">
    <property type="protein sequence ID" value="KAA6314547.1"/>
    <property type="molecule type" value="Genomic_DNA"/>
</dbReference>
<dbReference type="EC" id="6.5.1.2" evidence="4"/>
<feature type="domain" description="BRCT" evidence="3">
    <location>
        <begin position="70"/>
        <end position="151"/>
    </location>
</feature>
<dbReference type="SMART" id="SM00292">
    <property type="entry name" value="BRCT"/>
    <property type="match status" value="1"/>
</dbReference>
<reference evidence="4" key="1">
    <citation type="submission" date="2019-03" db="EMBL/GenBank/DDBJ databases">
        <title>Single cell metagenomics reveals metabolic interactions within the superorganism composed of flagellate Streblomastix strix and complex community of Bacteroidetes bacteria on its surface.</title>
        <authorList>
            <person name="Treitli S.C."/>
            <person name="Kolisko M."/>
            <person name="Husnik F."/>
            <person name="Keeling P."/>
            <person name="Hampl V."/>
        </authorList>
    </citation>
    <scope>NUCLEOTIDE SEQUENCE</scope>
    <source>
        <strain evidence="4">STM</strain>
    </source>
</reference>